<reference evidence="2" key="1">
    <citation type="submission" date="2017-12" db="EMBL/GenBank/DDBJ databases">
        <title>Pseudomonas sp. MS586 complete sequence.</title>
        <authorList>
            <person name="Lu S."/>
            <person name="Deng P."/>
        </authorList>
    </citation>
    <scope>NUCLEOTIDE SEQUENCE</scope>
    <source>
        <strain evidence="2">MS586</strain>
    </source>
</reference>
<keyword evidence="3" id="KW-1185">Reference proteome</keyword>
<feature type="domain" description="DUF7683" evidence="1">
    <location>
        <begin position="3"/>
        <end position="72"/>
    </location>
</feature>
<sequence>MIYRIEAFDQKTELLVFEAQLPGGCDDQIAAVMGWTTEQQGWEGYDLTSDQIAALEKLLGRTVFDPTYLFQLSCNVN</sequence>
<evidence type="ECO:0000313" key="3">
    <source>
        <dbReference type="Proteomes" id="UP000075187"/>
    </source>
</evidence>
<dbReference type="InterPro" id="IPR056100">
    <property type="entry name" value="DUF7683"/>
</dbReference>
<proteinExistence type="predicted"/>
<gene>
    <name evidence="2" type="ORF">AWU82_15715</name>
</gene>
<name>A0ABN4MQX3_9PSED</name>
<dbReference type="RefSeq" id="WP_064382000.1">
    <property type="nucleotide sequence ID" value="NZ_CP014205.2"/>
</dbReference>
<dbReference type="Pfam" id="PF24731">
    <property type="entry name" value="DUF7683"/>
    <property type="match status" value="1"/>
</dbReference>
<dbReference type="Proteomes" id="UP000075187">
    <property type="component" value="Chromosome"/>
</dbReference>
<evidence type="ECO:0000313" key="2">
    <source>
        <dbReference type="EMBL" id="AMQ84697.1"/>
    </source>
</evidence>
<evidence type="ECO:0000259" key="1">
    <source>
        <dbReference type="Pfam" id="PF24731"/>
    </source>
</evidence>
<organism evidence="2 3">
    <name type="scientific">Pseudomonas glycinae</name>
    <dbReference type="NCBI Taxonomy" id="1785145"/>
    <lineage>
        <taxon>Bacteria</taxon>
        <taxon>Pseudomonadati</taxon>
        <taxon>Pseudomonadota</taxon>
        <taxon>Gammaproteobacteria</taxon>
        <taxon>Pseudomonadales</taxon>
        <taxon>Pseudomonadaceae</taxon>
        <taxon>Pseudomonas</taxon>
    </lineage>
</organism>
<protein>
    <recommendedName>
        <fullName evidence="1">DUF7683 domain-containing protein</fullName>
    </recommendedName>
</protein>
<accession>A0ABN4MQX3</accession>
<dbReference type="EMBL" id="CP014205">
    <property type="protein sequence ID" value="AMQ84697.1"/>
    <property type="molecule type" value="Genomic_DNA"/>
</dbReference>